<reference evidence="8" key="2">
    <citation type="submission" date="2023-06" db="EMBL/GenBank/DDBJ databases">
        <authorList>
            <consortium name="Lawrence Berkeley National Laboratory"/>
            <person name="Mondo S.J."/>
            <person name="Hensen N."/>
            <person name="Bonometti L."/>
            <person name="Westerberg I."/>
            <person name="Brannstrom I.O."/>
            <person name="Guillou S."/>
            <person name="Cros-Aarteil S."/>
            <person name="Calhoun S."/>
            <person name="Haridas S."/>
            <person name="Kuo A."/>
            <person name="Pangilinan J."/>
            <person name="Riley R."/>
            <person name="Labutti K."/>
            <person name="Andreopoulos B."/>
            <person name="Lipzen A."/>
            <person name="Chen C."/>
            <person name="Yanf M."/>
            <person name="Daum C."/>
            <person name="Ng V."/>
            <person name="Clum A."/>
            <person name="Steindorff A."/>
            <person name="Ohm R."/>
            <person name="Martin F."/>
            <person name="Silar P."/>
            <person name="Natvig D."/>
            <person name="Lalanne C."/>
            <person name="Gautier V."/>
            <person name="Ament-Velasquez S.L."/>
            <person name="Kruys A."/>
            <person name="Hutchinson M.I."/>
            <person name="Powell A.J."/>
            <person name="Barry K."/>
            <person name="Miller A.N."/>
            <person name="Grigoriev I.V."/>
            <person name="Debuchy R."/>
            <person name="Gladieux P."/>
            <person name="Thoren M.H."/>
            <person name="Johannesson H."/>
        </authorList>
    </citation>
    <scope>NUCLEOTIDE SEQUENCE</scope>
    <source>
        <strain evidence="8">CBS 333.67</strain>
    </source>
</reference>
<protein>
    <submittedName>
        <fullName evidence="8">Aspartic peptidase domain-containing protein</fullName>
    </submittedName>
</protein>
<feature type="signal peptide" evidence="6">
    <location>
        <begin position="1"/>
        <end position="18"/>
    </location>
</feature>
<evidence type="ECO:0000256" key="2">
    <source>
        <dbReference type="ARBA" id="ARBA00022670"/>
    </source>
</evidence>
<name>A0AAJ0GRG7_9PEZI</name>
<proteinExistence type="inferred from homology"/>
<keyword evidence="2 5" id="KW-0645">Protease</keyword>
<feature type="chain" id="PRO_5042542543" evidence="6">
    <location>
        <begin position="19"/>
        <end position="422"/>
    </location>
</feature>
<evidence type="ECO:0000256" key="3">
    <source>
        <dbReference type="ARBA" id="ARBA00022750"/>
    </source>
</evidence>
<dbReference type="RefSeq" id="XP_062720502.1">
    <property type="nucleotide sequence ID" value="XM_062869614.1"/>
</dbReference>
<evidence type="ECO:0000313" key="9">
    <source>
        <dbReference type="Proteomes" id="UP001273166"/>
    </source>
</evidence>
<dbReference type="InterPro" id="IPR001461">
    <property type="entry name" value="Aspartic_peptidase_A1"/>
</dbReference>
<dbReference type="SUPFAM" id="SSF50630">
    <property type="entry name" value="Acid proteases"/>
    <property type="match status" value="1"/>
</dbReference>
<dbReference type="PRINTS" id="PR00792">
    <property type="entry name" value="PEPSIN"/>
</dbReference>
<sequence>MAAISFLAFLLCGPLAQALPATIGHGTHGANIASHSLKVDVKTNPKFMPNGVAAYAHALKKWSSKGPGELAQSLAAMGGIGDAGATSARGDREFLSLVGFGTPAQYLDVYVDTGSADVWVYSSLTKPEQVGNHSTWVIQQSTTATPVENGTWTVQYSDGSAAYGQVFTDSITLGDLTIDKATIEAAVSVSDEFILDDAIDGLFGLAYNLPNRASPEQPTVMSAMLPQLSKPLFTADLRHNSSNGAYTFGYIDGSRFLSDAGEHVFFTPLTANSQFWQFDFTGLYVGGTSSVFNSSWSAIADTGTSLMLLHSDLAKLYYDAVPGAQYNVTTSSGGGGLWTYPCQTLPALPDFEISFASGFAATVPGRYLNYSVFPFAEGMCVGGLQVMPDEDEQILGAVFLKSVYAVFDAGQAQIGFAKKALD</sequence>
<dbReference type="GO" id="GO:0006508">
    <property type="term" value="P:proteolysis"/>
    <property type="evidence" value="ECO:0007669"/>
    <property type="project" value="UniProtKB-KW"/>
</dbReference>
<evidence type="ECO:0000256" key="6">
    <source>
        <dbReference type="SAM" id="SignalP"/>
    </source>
</evidence>
<dbReference type="GO" id="GO:0004190">
    <property type="term" value="F:aspartic-type endopeptidase activity"/>
    <property type="evidence" value="ECO:0007669"/>
    <property type="project" value="UniProtKB-KW"/>
</dbReference>
<dbReference type="InterPro" id="IPR001969">
    <property type="entry name" value="Aspartic_peptidase_AS"/>
</dbReference>
<evidence type="ECO:0000256" key="1">
    <source>
        <dbReference type="ARBA" id="ARBA00007447"/>
    </source>
</evidence>
<dbReference type="PROSITE" id="PS51767">
    <property type="entry name" value="PEPTIDASE_A1"/>
    <property type="match status" value="1"/>
</dbReference>
<dbReference type="PANTHER" id="PTHR47966:SF2">
    <property type="entry name" value="ASPERGILLOPEPSIN-1-RELATED"/>
    <property type="match status" value="1"/>
</dbReference>
<comment type="similarity">
    <text evidence="1 5">Belongs to the peptidase A1 family.</text>
</comment>
<evidence type="ECO:0000313" key="8">
    <source>
        <dbReference type="EMBL" id="KAK3304722.1"/>
    </source>
</evidence>
<comment type="caution">
    <text evidence="8">The sequence shown here is derived from an EMBL/GenBank/DDBJ whole genome shotgun (WGS) entry which is preliminary data.</text>
</comment>
<evidence type="ECO:0000259" key="7">
    <source>
        <dbReference type="PROSITE" id="PS51767"/>
    </source>
</evidence>
<dbReference type="InterPro" id="IPR033121">
    <property type="entry name" value="PEPTIDASE_A1"/>
</dbReference>
<dbReference type="InterPro" id="IPR021109">
    <property type="entry name" value="Peptidase_aspartic_dom_sf"/>
</dbReference>
<dbReference type="AlphaFoldDB" id="A0AAJ0GRG7"/>
<keyword evidence="3 5" id="KW-0064">Aspartyl protease</keyword>
<gene>
    <name evidence="8" type="ORF">B0T15DRAFT_537403</name>
</gene>
<dbReference type="Gene3D" id="2.40.70.10">
    <property type="entry name" value="Acid Proteases"/>
    <property type="match status" value="2"/>
</dbReference>
<dbReference type="GeneID" id="87888443"/>
<dbReference type="InterPro" id="IPR034163">
    <property type="entry name" value="Aspergillopepsin-like_cat_dom"/>
</dbReference>
<dbReference type="Pfam" id="PF00026">
    <property type="entry name" value="Asp"/>
    <property type="match status" value="1"/>
</dbReference>
<feature type="domain" description="Peptidase A1" evidence="7">
    <location>
        <begin position="94"/>
        <end position="417"/>
    </location>
</feature>
<keyword evidence="4 5" id="KW-0378">Hydrolase</keyword>
<dbReference type="PROSITE" id="PS00141">
    <property type="entry name" value="ASP_PROTEASE"/>
    <property type="match status" value="1"/>
</dbReference>
<evidence type="ECO:0000256" key="5">
    <source>
        <dbReference type="RuleBase" id="RU000454"/>
    </source>
</evidence>
<dbReference type="Proteomes" id="UP001273166">
    <property type="component" value="Unassembled WGS sequence"/>
</dbReference>
<keyword evidence="9" id="KW-1185">Reference proteome</keyword>
<dbReference type="PANTHER" id="PTHR47966">
    <property type="entry name" value="BETA-SITE APP-CLEAVING ENZYME, ISOFORM A-RELATED"/>
    <property type="match status" value="1"/>
</dbReference>
<evidence type="ECO:0000256" key="4">
    <source>
        <dbReference type="ARBA" id="ARBA00022801"/>
    </source>
</evidence>
<dbReference type="EMBL" id="JAUDZG010000005">
    <property type="protein sequence ID" value="KAK3304722.1"/>
    <property type="molecule type" value="Genomic_DNA"/>
</dbReference>
<dbReference type="CDD" id="cd06097">
    <property type="entry name" value="Aspergillopepsin_like"/>
    <property type="match status" value="1"/>
</dbReference>
<reference evidence="8" key="1">
    <citation type="journal article" date="2023" name="Mol. Phylogenet. Evol.">
        <title>Genome-scale phylogeny and comparative genomics of the fungal order Sordariales.</title>
        <authorList>
            <person name="Hensen N."/>
            <person name="Bonometti L."/>
            <person name="Westerberg I."/>
            <person name="Brannstrom I.O."/>
            <person name="Guillou S."/>
            <person name="Cros-Aarteil S."/>
            <person name="Calhoun S."/>
            <person name="Haridas S."/>
            <person name="Kuo A."/>
            <person name="Mondo S."/>
            <person name="Pangilinan J."/>
            <person name="Riley R."/>
            <person name="LaButti K."/>
            <person name="Andreopoulos B."/>
            <person name="Lipzen A."/>
            <person name="Chen C."/>
            <person name="Yan M."/>
            <person name="Daum C."/>
            <person name="Ng V."/>
            <person name="Clum A."/>
            <person name="Steindorff A."/>
            <person name="Ohm R.A."/>
            <person name="Martin F."/>
            <person name="Silar P."/>
            <person name="Natvig D.O."/>
            <person name="Lalanne C."/>
            <person name="Gautier V."/>
            <person name="Ament-Velasquez S.L."/>
            <person name="Kruys A."/>
            <person name="Hutchinson M.I."/>
            <person name="Powell A.J."/>
            <person name="Barry K."/>
            <person name="Miller A.N."/>
            <person name="Grigoriev I.V."/>
            <person name="Debuchy R."/>
            <person name="Gladieux P."/>
            <person name="Hiltunen Thoren M."/>
            <person name="Johannesson H."/>
        </authorList>
    </citation>
    <scope>NUCLEOTIDE SEQUENCE</scope>
    <source>
        <strain evidence="8">CBS 333.67</strain>
    </source>
</reference>
<keyword evidence="6" id="KW-0732">Signal</keyword>
<accession>A0AAJ0GRG7</accession>
<organism evidence="8 9">
    <name type="scientific">Chaetomium strumarium</name>
    <dbReference type="NCBI Taxonomy" id="1170767"/>
    <lineage>
        <taxon>Eukaryota</taxon>
        <taxon>Fungi</taxon>
        <taxon>Dikarya</taxon>
        <taxon>Ascomycota</taxon>
        <taxon>Pezizomycotina</taxon>
        <taxon>Sordariomycetes</taxon>
        <taxon>Sordariomycetidae</taxon>
        <taxon>Sordariales</taxon>
        <taxon>Chaetomiaceae</taxon>
        <taxon>Chaetomium</taxon>
    </lineage>
</organism>